<keyword evidence="1" id="KW-0996">Nickel insertion</keyword>
<sequence>MLHLDDDAGPNPGRTAGRVPATGAPSALLLVLLADARLPSGGHTQSGGLEPAVRAGVPPADVPAYLRARLRTVTAVEAGTAVVARAAAAAGEDLGTVDAAWAARTPSPALRANARRLGRGYLRVARTLWPVSASPAEAARHDPLDDVRARAWARPVVLGALAHRAGLGACDLARLVGYDDVQTVVSALLKLEPADPLETTAIVRDLLPEVEALATHVAPLRRPEDIPAGGAPLVERWAESHATTTERLFSA</sequence>
<feature type="region of interest" description="Disordered" evidence="3">
    <location>
        <begin position="1"/>
        <end position="21"/>
    </location>
</feature>
<dbReference type="eggNOG" id="COG0830">
    <property type="taxonomic scope" value="Bacteria"/>
</dbReference>
<dbReference type="Pfam" id="PF01730">
    <property type="entry name" value="UreF"/>
    <property type="match status" value="1"/>
</dbReference>
<dbReference type="InterPro" id="IPR002639">
    <property type="entry name" value="UreF"/>
</dbReference>
<organism evidence="5">
    <name type="scientific">Isoptericola variabilis (strain 225)</name>
    <dbReference type="NCBI Taxonomy" id="743718"/>
    <lineage>
        <taxon>Bacteria</taxon>
        <taxon>Bacillati</taxon>
        <taxon>Actinomycetota</taxon>
        <taxon>Actinomycetes</taxon>
        <taxon>Micrococcales</taxon>
        <taxon>Promicromonosporaceae</taxon>
        <taxon>Isoptericola</taxon>
    </lineage>
</organism>
<dbReference type="PANTHER" id="PTHR33620">
    <property type="entry name" value="UREASE ACCESSORY PROTEIN F"/>
    <property type="match status" value="1"/>
</dbReference>
<protein>
    <submittedName>
        <fullName evidence="4">Putative urease accessory protein</fullName>
    </submittedName>
</protein>
<dbReference type="GO" id="GO:0016151">
    <property type="term" value="F:nickel cation binding"/>
    <property type="evidence" value="ECO:0007669"/>
    <property type="project" value="InterPro"/>
</dbReference>
<dbReference type="Proteomes" id="UP000009236">
    <property type="component" value="Chromosome"/>
</dbReference>
<dbReference type="RefSeq" id="WP_013839375.1">
    <property type="nucleotide sequence ID" value="NC_015588.1"/>
</dbReference>
<reference evidence="4 5" key="1">
    <citation type="submission" date="2011-05" db="EMBL/GenBank/DDBJ databases">
        <title>Complete sequence of Isoptericola variabilis 225.</title>
        <authorList>
            <consortium name="US DOE Joint Genome Institute"/>
            <person name="Lucas S."/>
            <person name="Han J."/>
            <person name="Lapidus A."/>
            <person name="Cheng J.-F."/>
            <person name="Goodwin L."/>
            <person name="Pitluck S."/>
            <person name="Peters L."/>
            <person name="Mikhailova N."/>
            <person name="Zeytun A."/>
            <person name="Han C."/>
            <person name="Tapia R."/>
            <person name="Land M."/>
            <person name="Hauser L."/>
            <person name="Kyrpides N."/>
            <person name="Ivanova N."/>
            <person name="Pagani I."/>
            <person name="Siebers A."/>
            <person name="Allgaier M."/>
            <person name="Thelen M."/>
            <person name="Hugenholtz P."/>
            <person name="Gladden J."/>
            <person name="Woyke T."/>
        </authorList>
    </citation>
    <scope>NUCLEOTIDE SEQUENCE [LARGE SCALE GENOMIC DNA]</scope>
    <source>
        <strain evidence="5">225</strain>
    </source>
</reference>
<keyword evidence="5" id="KW-1185">Reference proteome</keyword>
<name>F6FR34_ISOV2</name>
<dbReference type="Gene3D" id="1.10.4190.10">
    <property type="entry name" value="Urease accessory protein UreF"/>
    <property type="match status" value="1"/>
</dbReference>
<dbReference type="HOGENOM" id="CLU_049215_3_1_11"/>
<dbReference type="PANTHER" id="PTHR33620:SF1">
    <property type="entry name" value="UREASE ACCESSORY PROTEIN F"/>
    <property type="match status" value="1"/>
</dbReference>
<evidence type="ECO:0000256" key="2">
    <source>
        <dbReference type="ARBA" id="ARBA00023186"/>
    </source>
</evidence>
<evidence type="ECO:0000313" key="5">
    <source>
        <dbReference type="Proteomes" id="UP000009236"/>
    </source>
</evidence>
<accession>F6FR34</accession>
<gene>
    <name evidence="4" type="ordered locus">Isova_2264</name>
</gene>
<keyword evidence="2" id="KW-0143">Chaperone</keyword>
<proteinExistence type="predicted"/>
<evidence type="ECO:0000313" key="4">
    <source>
        <dbReference type="EMBL" id="AEG44984.1"/>
    </source>
</evidence>
<evidence type="ECO:0000256" key="3">
    <source>
        <dbReference type="SAM" id="MobiDB-lite"/>
    </source>
</evidence>
<dbReference type="AlphaFoldDB" id="F6FR34"/>
<dbReference type="STRING" id="743718.Isova_2264"/>
<evidence type="ECO:0000256" key="1">
    <source>
        <dbReference type="ARBA" id="ARBA00022988"/>
    </source>
</evidence>
<dbReference type="EMBL" id="CP002810">
    <property type="protein sequence ID" value="AEG44984.1"/>
    <property type="molecule type" value="Genomic_DNA"/>
</dbReference>
<dbReference type="KEGG" id="iva:Isova_2264"/>
<dbReference type="InterPro" id="IPR038277">
    <property type="entry name" value="UreF_sf"/>
</dbReference>